<feature type="domain" description="Xylanolytic transcriptional activator regulatory" evidence="6">
    <location>
        <begin position="157"/>
        <end position="236"/>
    </location>
</feature>
<evidence type="ECO:0000256" key="4">
    <source>
        <dbReference type="ARBA" id="ARBA00023163"/>
    </source>
</evidence>
<protein>
    <submittedName>
        <fullName evidence="7">Rhinocladiella mackenziei CBS 650.93 unplaced genomic scaffold supercont1.2, whole genome shotgun sequence</fullName>
    </submittedName>
</protein>
<dbReference type="RefSeq" id="XP_013274451.1">
    <property type="nucleotide sequence ID" value="XM_013418997.1"/>
</dbReference>
<dbReference type="PANTHER" id="PTHR47338:SF10">
    <property type="entry name" value="TRANSCRIPTION FACTOR DOMAIN-CONTAINING PROTEIN-RELATED"/>
    <property type="match status" value="1"/>
</dbReference>
<dbReference type="HOGENOM" id="CLU_029801_1_0_1"/>
<evidence type="ECO:0000313" key="7">
    <source>
        <dbReference type="EMBL" id="KIX07315.1"/>
    </source>
</evidence>
<dbReference type="AlphaFoldDB" id="A0A0D2JDN8"/>
<comment type="subcellular location">
    <subcellularLocation>
        <location evidence="1">Nucleus</location>
    </subcellularLocation>
</comment>
<dbReference type="GO" id="GO:0003677">
    <property type="term" value="F:DNA binding"/>
    <property type="evidence" value="ECO:0007669"/>
    <property type="project" value="InterPro"/>
</dbReference>
<dbReference type="GO" id="GO:0000981">
    <property type="term" value="F:DNA-binding transcription factor activity, RNA polymerase II-specific"/>
    <property type="evidence" value="ECO:0007669"/>
    <property type="project" value="InterPro"/>
</dbReference>
<dbReference type="GO" id="GO:0005634">
    <property type="term" value="C:nucleus"/>
    <property type="evidence" value="ECO:0007669"/>
    <property type="project" value="UniProtKB-SubCell"/>
</dbReference>
<proteinExistence type="predicted"/>
<dbReference type="STRING" id="1442369.A0A0D2JDN8"/>
<evidence type="ECO:0000256" key="2">
    <source>
        <dbReference type="ARBA" id="ARBA00022723"/>
    </source>
</evidence>
<dbReference type="InterPro" id="IPR050815">
    <property type="entry name" value="TF_fung"/>
</dbReference>
<reference evidence="7 8" key="1">
    <citation type="submission" date="2015-01" db="EMBL/GenBank/DDBJ databases">
        <title>The Genome Sequence of Rhinocladiella mackenzie CBS 650.93.</title>
        <authorList>
            <consortium name="The Broad Institute Genomics Platform"/>
            <person name="Cuomo C."/>
            <person name="de Hoog S."/>
            <person name="Gorbushina A."/>
            <person name="Stielow B."/>
            <person name="Teixiera M."/>
            <person name="Abouelleil A."/>
            <person name="Chapman S.B."/>
            <person name="Priest M."/>
            <person name="Young S.K."/>
            <person name="Wortman J."/>
            <person name="Nusbaum C."/>
            <person name="Birren B."/>
        </authorList>
    </citation>
    <scope>NUCLEOTIDE SEQUENCE [LARGE SCALE GENOMIC DNA]</scope>
    <source>
        <strain evidence="7 8">CBS 650.93</strain>
    </source>
</reference>
<keyword evidence="5" id="KW-0539">Nucleus</keyword>
<dbReference type="OrthoDB" id="3362851at2759"/>
<dbReference type="InterPro" id="IPR007219">
    <property type="entry name" value="XnlR_reg_dom"/>
</dbReference>
<evidence type="ECO:0000256" key="3">
    <source>
        <dbReference type="ARBA" id="ARBA00023015"/>
    </source>
</evidence>
<name>A0A0D2JDN8_9EURO</name>
<dbReference type="Proteomes" id="UP000053617">
    <property type="component" value="Unassembled WGS sequence"/>
</dbReference>
<evidence type="ECO:0000256" key="1">
    <source>
        <dbReference type="ARBA" id="ARBA00004123"/>
    </source>
</evidence>
<dbReference type="PANTHER" id="PTHR47338">
    <property type="entry name" value="ZN(II)2CYS6 TRANSCRIPTION FACTOR (EUROFUNG)-RELATED"/>
    <property type="match status" value="1"/>
</dbReference>
<dbReference type="Pfam" id="PF04082">
    <property type="entry name" value="Fungal_trans"/>
    <property type="match status" value="1"/>
</dbReference>
<dbReference type="GeneID" id="25290039"/>
<organism evidence="7 8">
    <name type="scientific">Rhinocladiella mackenziei CBS 650.93</name>
    <dbReference type="NCBI Taxonomy" id="1442369"/>
    <lineage>
        <taxon>Eukaryota</taxon>
        <taxon>Fungi</taxon>
        <taxon>Dikarya</taxon>
        <taxon>Ascomycota</taxon>
        <taxon>Pezizomycotina</taxon>
        <taxon>Eurotiomycetes</taxon>
        <taxon>Chaetothyriomycetidae</taxon>
        <taxon>Chaetothyriales</taxon>
        <taxon>Herpotrichiellaceae</taxon>
        <taxon>Rhinocladiella</taxon>
    </lineage>
</organism>
<dbReference type="CDD" id="cd12148">
    <property type="entry name" value="fungal_TF_MHR"/>
    <property type="match status" value="1"/>
</dbReference>
<evidence type="ECO:0000313" key="8">
    <source>
        <dbReference type="Proteomes" id="UP000053617"/>
    </source>
</evidence>
<keyword evidence="2" id="KW-0479">Metal-binding</keyword>
<keyword evidence="3" id="KW-0805">Transcription regulation</keyword>
<accession>A0A0D2JDN8</accession>
<keyword evidence="8" id="KW-1185">Reference proteome</keyword>
<dbReference type="GO" id="GO:0008270">
    <property type="term" value="F:zinc ion binding"/>
    <property type="evidence" value="ECO:0007669"/>
    <property type="project" value="InterPro"/>
</dbReference>
<evidence type="ECO:0000256" key="5">
    <source>
        <dbReference type="ARBA" id="ARBA00023242"/>
    </source>
</evidence>
<evidence type="ECO:0000259" key="6">
    <source>
        <dbReference type="SMART" id="SM00906"/>
    </source>
</evidence>
<keyword evidence="4" id="KW-0804">Transcription</keyword>
<dbReference type="EMBL" id="KN847476">
    <property type="protein sequence ID" value="KIX07315.1"/>
    <property type="molecule type" value="Genomic_DNA"/>
</dbReference>
<dbReference type="VEuPathDB" id="FungiDB:Z518_01968"/>
<dbReference type="SMART" id="SM00906">
    <property type="entry name" value="Fungal_trans"/>
    <property type="match status" value="1"/>
</dbReference>
<sequence length="562" mass="62819">MPVPLSEPTSTAPIPGMISIQDSLSLPSDSSPVNSMSGFAQPIDPGLSVEQEVELLGYFFKYIHPAIPLLKETDFYHRYSIAAVDHNLVVTLVVLSAKITRVALLCNQAHLDYCLEKLLDLDYNTNDHLGGLGSLDNFQRACLLAYYEFHQRPGPRAWMRIGQLSRQAYQCGLHQIDNPNNPLSSIISDPSVLEQWRYVWWCIYCLDSYSNISASTPFVIELSSIQTALVNSPLTASAFDRDAPDDLVFLSDEPDSLWKTLKEVIPRPQTLNFNTHIITTTILREAGALFRLSRQSASKGLSRRLVALEQHLSMIQSCMPPGYLDPARNAANNESGVDHHARLVCLLQYHFARILTSTSLYIDKAKPHRLLRWRQVMEDCQDVITTISHWDAQYCSTVDPAICFIAYTTLSLICHFQVSDLAVGIGPQGQLEAQKFVLLQFLQNFACIWALPQTLIALYQQNSERIPRVQSLSEIDRLLDRSRAPYESLPSIASSILGQTHHSPPPAFPTTSQLAPVGGNGTMDHMTLFDSSFDPSLIAQAQKPRSQSNGGSQLWNSIFEFQ</sequence>
<gene>
    <name evidence="7" type="ORF">Z518_01968</name>
</gene>
<dbReference type="GO" id="GO:0006351">
    <property type="term" value="P:DNA-templated transcription"/>
    <property type="evidence" value="ECO:0007669"/>
    <property type="project" value="InterPro"/>
</dbReference>